<dbReference type="Proteomes" id="UP000199696">
    <property type="component" value="Unassembled WGS sequence"/>
</dbReference>
<dbReference type="CDD" id="cd04724">
    <property type="entry name" value="Tryptophan_synthase_alpha"/>
    <property type="match status" value="1"/>
</dbReference>
<dbReference type="PANTHER" id="PTHR43406:SF1">
    <property type="entry name" value="TRYPTOPHAN SYNTHASE ALPHA CHAIN, CHLOROPLASTIC"/>
    <property type="match status" value="1"/>
</dbReference>
<dbReference type="PANTHER" id="PTHR43406">
    <property type="entry name" value="TRYPTOPHAN SYNTHASE, ALPHA CHAIN"/>
    <property type="match status" value="1"/>
</dbReference>
<name>A0A1C6US29_9ACTN</name>
<dbReference type="Gene3D" id="3.20.20.70">
    <property type="entry name" value="Aldolase class I"/>
    <property type="match status" value="1"/>
</dbReference>
<protein>
    <recommendedName>
        <fullName evidence="8">Tryptophan synthase alpha chain</fullName>
        <ecNumber evidence="8">4.2.1.20</ecNumber>
    </recommendedName>
</protein>
<feature type="active site" description="Proton acceptor" evidence="8">
    <location>
        <position position="58"/>
    </location>
</feature>
<evidence type="ECO:0000256" key="6">
    <source>
        <dbReference type="ARBA" id="ARBA00023239"/>
    </source>
</evidence>
<feature type="active site" description="Proton acceptor" evidence="8">
    <location>
        <position position="47"/>
    </location>
</feature>
<keyword evidence="6 8" id="KW-0456">Lyase</keyword>
<comment type="subunit">
    <text evidence="2 8">Tetramer of two alpha and two beta chains.</text>
</comment>
<evidence type="ECO:0000256" key="7">
    <source>
        <dbReference type="ARBA" id="ARBA00049047"/>
    </source>
</evidence>
<evidence type="ECO:0000256" key="5">
    <source>
        <dbReference type="ARBA" id="ARBA00023141"/>
    </source>
</evidence>
<organism evidence="10 11">
    <name type="scientific">Micromonospora eburnea</name>
    <dbReference type="NCBI Taxonomy" id="227316"/>
    <lineage>
        <taxon>Bacteria</taxon>
        <taxon>Bacillati</taxon>
        <taxon>Actinomycetota</taxon>
        <taxon>Actinomycetes</taxon>
        <taxon>Micromonosporales</taxon>
        <taxon>Micromonosporaceae</taxon>
        <taxon>Micromonospora</taxon>
    </lineage>
</organism>
<evidence type="ECO:0000256" key="3">
    <source>
        <dbReference type="ARBA" id="ARBA00022605"/>
    </source>
</evidence>
<gene>
    <name evidence="8" type="primary">trpA</name>
    <name evidence="10" type="ORF">GA0070604_3492</name>
</gene>
<dbReference type="EC" id="4.2.1.20" evidence="8"/>
<keyword evidence="4 8" id="KW-0822">Tryptophan biosynthesis</keyword>
<keyword evidence="11" id="KW-1185">Reference proteome</keyword>
<accession>A0A1C6US29</accession>
<dbReference type="AlphaFoldDB" id="A0A1C6US29"/>
<keyword evidence="3 8" id="KW-0028">Amino-acid biosynthesis</keyword>
<evidence type="ECO:0000256" key="4">
    <source>
        <dbReference type="ARBA" id="ARBA00022822"/>
    </source>
</evidence>
<reference evidence="11" key="1">
    <citation type="submission" date="2016-06" db="EMBL/GenBank/DDBJ databases">
        <authorList>
            <person name="Varghese N."/>
            <person name="Submissions Spin"/>
        </authorList>
    </citation>
    <scope>NUCLEOTIDE SEQUENCE [LARGE SCALE GENOMIC DNA]</scope>
    <source>
        <strain evidence="11">DSM 44814</strain>
    </source>
</reference>
<keyword evidence="5 8" id="KW-0057">Aromatic amino acid biosynthesis</keyword>
<dbReference type="EMBL" id="FMHY01000002">
    <property type="protein sequence ID" value="SCL56818.1"/>
    <property type="molecule type" value="Genomic_DNA"/>
</dbReference>
<dbReference type="OrthoDB" id="9804578at2"/>
<comment type="catalytic activity">
    <reaction evidence="7 8">
        <text>(1S,2R)-1-C-(indol-3-yl)glycerol 3-phosphate + L-serine = D-glyceraldehyde 3-phosphate + L-tryptophan + H2O</text>
        <dbReference type="Rhea" id="RHEA:10532"/>
        <dbReference type="ChEBI" id="CHEBI:15377"/>
        <dbReference type="ChEBI" id="CHEBI:33384"/>
        <dbReference type="ChEBI" id="CHEBI:57912"/>
        <dbReference type="ChEBI" id="CHEBI:58866"/>
        <dbReference type="ChEBI" id="CHEBI:59776"/>
        <dbReference type="EC" id="4.2.1.20"/>
    </reaction>
</comment>
<dbReference type="STRING" id="227316.GA0070604_3492"/>
<evidence type="ECO:0000313" key="10">
    <source>
        <dbReference type="EMBL" id="SCL56818.1"/>
    </source>
</evidence>
<dbReference type="HAMAP" id="MF_00131">
    <property type="entry name" value="Trp_synth_alpha"/>
    <property type="match status" value="1"/>
</dbReference>
<proteinExistence type="inferred from homology"/>
<evidence type="ECO:0000256" key="1">
    <source>
        <dbReference type="ARBA" id="ARBA00004733"/>
    </source>
</evidence>
<dbReference type="SUPFAM" id="SSF51366">
    <property type="entry name" value="Ribulose-phoshate binding barrel"/>
    <property type="match status" value="1"/>
</dbReference>
<evidence type="ECO:0000256" key="8">
    <source>
        <dbReference type="HAMAP-Rule" id="MF_00131"/>
    </source>
</evidence>
<evidence type="ECO:0000313" key="11">
    <source>
        <dbReference type="Proteomes" id="UP000199696"/>
    </source>
</evidence>
<comment type="function">
    <text evidence="8">The alpha subunit is responsible for the aldol cleavage of indoleglycerol phosphate to indole and glyceraldehyde 3-phosphate.</text>
</comment>
<dbReference type="GO" id="GO:0004834">
    <property type="term" value="F:tryptophan synthase activity"/>
    <property type="evidence" value="ECO:0007669"/>
    <property type="project" value="UniProtKB-UniRule"/>
</dbReference>
<comment type="similarity">
    <text evidence="8 9">Belongs to the TrpA family.</text>
</comment>
<evidence type="ECO:0000256" key="2">
    <source>
        <dbReference type="ARBA" id="ARBA00011270"/>
    </source>
</evidence>
<dbReference type="NCBIfam" id="TIGR00262">
    <property type="entry name" value="trpA"/>
    <property type="match status" value="1"/>
</dbReference>
<dbReference type="RefSeq" id="WP_091118984.1">
    <property type="nucleotide sequence ID" value="NZ_FMHY01000002.1"/>
</dbReference>
<dbReference type="InterPro" id="IPR013785">
    <property type="entry name" value="Aldolase_TIM"/>
</dbReference>
<dbReference type="GO" id="GO:0005829">
    <property type="term" value="C:cytosol"/>
    <property type="evidence" value="ECO:0007669"/>
    <property type="project" value="TreeGrafter"/>
</dbReference>
<evidence type="ECO:0000256" key="9">
    <source>
        <dbReference type="RuleBase" id="RU003662"/>
    </source>
</evidence>
<sequence length="260" mass="27117">MNALETRTRAARAAGRKLLVPYVTGGVTEDWTDLLRAAVDAGVDAIEVGLPFSDPTLDGPVVQRSSYQALARGATTRRILDDISRLDLPVPLIGFTYANLVVHNGADAFCAALRDAGAHGLIVPDMPIDEVEPIATAAEGNALDLVLLASPSTTARRRVEIAERSRGFVYAVSVMGTTGEQTRLHESGRELVTSLQQATDLPVLLGFGISGPEQAAEAGGYADGVVVGSALMRRVLDGAGAAELGGFLARLRTALDAAGE</sequence>
<dbReference type="UniPathway" id="UPA00035">
    <property type="reaction ID" value="UER00044"/>
</dbReference>
<dbReference type="InterPro" id="IPR011060">
    <property type="entry name" value="RibuloseP-bd_barrel"/>
</dbReference>
<comment type="pathway">
    <text evidence="1 8">Amino-acid biosynthesis; L-tryptophan biosynthesis; L-tryptophan from chorismate: step 5/5.</text>
</comment>
<dbReference type="Pfam" id="PF00290">
    <property type="entry name" value="Trp_syntA"/>
    <property type="match status" value="1"/>
</dbReference>
<dbReference type="InterPro" id="IPR002028">
    <property type="entry name" value="Trp_synthase_suA"/>
</dbReference>